<accession>A0A177YJ71</accession>
<dbReference type="EMBL" id="LVHI01000011">
    <property type="protein sequence ID" value="OAK55279.1"/>
    <property type="molecule type" value="Genomic_DNA"/>
</dbReference>
<dbReference type="Gene3D" id="3.40.50.720">
    <property type="entry name" value="NAD(P)-binding Rossmann-like Domain"/>
    <property type="match status" value="1"/>
</dbReference>
<dbReference type="SUPFAM" id="SSF51735">
    <property type="entry name" value="NAD(P)-binding Rossmann-fold domains"/>
    <property type="match status" value="1"/>
</dbReference>
<evidence type="ECO:0000313" key="3">
    <source>
        <dbReference type="Proteomes" id="UP000077519"/>
    </source>
</evidence>
<dbReference type="PANTHER" id="PTHR15020:SF50">
    <property type="entry name" value="UPF0659 PROTEIN YMR090W"/>
    <property type="match status" value="1"/>
</dbReference>
<dbReference type="AlphaFoldDB" id="A0A177YJ71"/>
<dbReference type="PANTHER" id="PTHR15020">
    <property type="entry name" value="FLAVIN REDUCTASE-RELATED"/>
    <property type="match status" value="1"/>
</dbReference>
<name>A0A177YJ71_9NOCA</name>
<feature type="domain" description="NAD(P)-binding" evidence="1">
    <location>
        <begin position="10"/>
        <end position="198"/>
    </location>
</feature>
<reference evidence="2 3" key="1">
    <citation type="submission" date="2016-03" db="EMBL/GenBank/DDBJ databases">
        <title>Genome sequence of Rhodococcus kyotonensis KB10.</title>
        <authorList>
            <person name="Jeong H."/>
            <person name="Hong C.E."/>
            <person name="Jo S.H."/>
            <person name="Park J.M."/>
        </authorList>
    </citation>
    <scope>NUCLEOTIDE SEQUENCE [LARGE SCALE GENOMIC DNA]</scope>
    <source>
        <strain evidence="2 3">KB10</strain>
    </source>
</reference>
<dbReference type="Proteomes" id="UP000077519">
    <property type="component" value="Unassembled WGS sequence"/>
</dbReference>
<proteinExistence type="predicted"/>
<comment type="caution">
    <text evidence="2">The sequence shown here is derived from an EMBL/GenBank/DDBJ whole genome shotgun (WGS) entry which is preliminary data.</text>
</comment>
<dbReference type="Pfam" id="PF13460">
    <property type="entry name" value="NAD_binding_10"/>
    <property type="match status" value="1"/>
</dbReference>
<sequence>MTDRRVVIAGGHGKIAQQLTEVLTAQGDRAVALIRNPDHSNAVAALGALPEVIDLEQASVDDVAALLHDADAAVFAAGAGASGGVERKDTVDRAGSVLLADAAEKAGVKRFVQVSSFGAGEPVADDAEDTWKAYIAAKTVAEEDLKARTKLDWTIVRPGGLTDDDPTGHVTLSKPPLERGTVPRADVAHVIALMLETPSTIGKTVMLTSGDTPVEDAVKGV</sequence>
<dbReference type="InterPro" id="IPR016040">
    <property type="entry name" value="NAD(P)-bd_dom"/>
</dbReference>
<keyword evidence="3" id="KW-1185">Reference proteome</keyword>
<evidence type="ECO:0000259" key="1">
    <source>
        <dbReference type="Pfam" id="PF13460"/>
    </source>
</evidence>
<protein>
    <submittedName>
        <fullName evidence="2">NAD-dependent dehydratase</fullName>
    </submittedName>
</protein>
<gene>
    <name evidence="2" type="ORF">A3K89_20720</name>
</gene>
<dbReference type="RefSeq" id="WP_068423935.1">
    <property type="nucleotide sequence ID" value="NZ_LVHI01000011.1"/>
</dbReference>
<dbReference type="InterPro" id="IPR036291">
    <property type="entry name" value="NAD(P)-bd_dom_sf"/>
</dbReference>
<evidence type="ECO:0000313" key="2">
    <source>
        <dbReference type="EMBL" id="OAK55279.1"/>
    </source>
</evidence>
<organism evidence="2 3">
    <name type="scientific">Rhodococcoides kyotonense</name>
    <dbReference type="NCBI Taxonomy" id="398843"/>
    <lineage>
        <taxon>Bacteria</taxon>
        <taxon>Bacillati</taxon>
        <taxon>Actinomycetota</taxon>
        <taxon>Actinomycetes</taxon>
        <taxon>Mycobacteriales</taxon>
        <taxon>Nocardiaceae</taxon>
        <taxon>Rhodococcoides</taxon>
    </lineage>
</organism>